<evidence type="ECO:0000313" key="2">
    <source>
        <dbReference type="Proteomes" id="UP000055045"/>
    </source>
</evidence>
<reference evidence="1 2" key="1">
    <citation type="submission" date="2015-10" db="EMBL/GenBank/DDBJ databases">
        <title>Genome sequencing of Penicillium freii.</title>
        <authorList>
            <person name="Nguyen H.D."/>
            <person name="Visagie C.M."/>
            <person name="Seifert K.A."/>
        </authorList>
    </citation>
    <scope>NUCLEOTIDE SEQUENCE [LARGE SCALE GENOMIC DNA]</scope>
    <source>
        <strain evidence="1 2">DAOM 242723</strain>
    </source>
</reference>
<dbReference type="EMBL" id="LLXE01000031">
    <property type="protein sequence ID" value="KUM65212.1"/>
    <property type="molecule type" value="Genomic_DNA"/>
</dbReference>
<name>A0A117NRA4_PENFR</name>
<sequence length="133" mass="15331">MHDWLGDICCRIYRVVCQERERDLCTDYCHVTHYICRSLDYLSITLRYSGLFGLVCNSPVQGQVITIYLQRGSHSYLHHNFPTRAKRCTPPWFPGSWIDDIADGMPIGQHRDLKSETSRGMIRLFKGNGFGGC</sequence>
<keyword evidence="2" id="KW-1185">Reference proteome</keyword>
<proteinExistence type="predicted"/>
<dbReference type="Proteomes" id="UP000055045">
    <property type="component" value="Unassembled WGS sequence"/>
</dbReference>
<organism evidence="1 2">
    <name type="scientific">Penicillium freii</name>
    <dbReference type="NCBI Taxonomy" id="48697"/>
    <lineage>
        <taxon>Eukaryota</taxon>
        <taxon>Fungi</taxon>
        <taxon>Dikarya</taxon>
        <taxon>Ascomycota</taxon>
        <taxon>Pezizomycotina</taxon>
        <taxon>Eurotiomycetes</taxon>
        <taxon>Eurotiomycetidae</taxon>
        <taxon>Eurotiales</taxon>
        <taxon>Aspergillaceae</taxon>
        <taxon>Penicillium</taxon>
    </lineage>
</organism>
<comment type="caution">
    <text evidence="1">The sequence shown here is derived from an EMBL/GenBank/DDBJ whole genome shotgun (WGS) entry which is preliminary data.</text>
</comment>
<evidence type="ECO:0000313" key="1">
    <source>
        <dbReference type="EMBL" id="KUM65212.1"/>
    </source>
</evidence>
<gene>
    <name evidence="1" type="ORF">ACN42_g1861</name>
</gene>
<protein>
    <submittedName>
        <fullName evidence="1">Uncharacterized protein</fullName>
    </submittedName>
</protein>
<accession>A0A117NRA4</accession>
<dbReference type="AlphaFoldDB" id="A0A117NRA4"/>